<dbReference type="Pfam" id="PF00990">
    <property type="entry name" value="GGDEF"/>
    <property type="match status" value="1"/>
</dbReference>
<dbReference type="PROSITE" id="PS50883">
    <property type="entry name" value="EAL"/>
    <property type="match status" value="1"/>
</dbReference>
<dbReference type="InterPro" id="IPR000014">
    <property type="entry name" value="PAS"/>
</dbReference>
<evidence type="ECO:0000256" key="1">
    <source>
        <dbReference type="SAM" id="MobiDB-lite"/>
    </source>
</evidence>
<evidence type="ECO:0000259" key="2">
    <source>
        <dbReference type="PROSITE" id="PS50883"/>
    </source>
</evidence>
<keyword evidence="5" id="KW-1185">Reference proteome</keyword>
<dbReference type="Pfam" id="PF00563">
    <property type="entry name" value="EAL"/>
    <property type="match status" value="1"/>
</dbReference>
<proteinExistence type="predicted"/>
<dbReference type="InterPro" id="IPR050706">
    <property type="entry name" value="Cyclic-di-GMP_PDE-like"/>
</dbReference>
<accession>A0A2T4YYH8</accession>
<dbReference type="InterPro" id="IPR013655">
    <property type="entry name" value="PAS_fold_3"/>
</dbReference>
<dbReference type="CDD" id="cd00130">
    <property type="entry name" value="PAS"/>
    <property type="match status" value="1"/>
</dbReference>
<evidence type="ECO:0000313" key="5">
    <source>
        <dbReference type="Proteomes" id="UP000241808"/>
    </source>
</evidence>
<dbReference type="Pfam" id="PF08447">
    <property type="entry name" value="PAS_3"/>
    <property type="match status" value="1"/>
</dbReference>
<dbReference type="CDD" id="cd01948">
    <property type="entry name" value="EAL"/>
    <property type="match status" value="1"/>
</dbReference>
<comment type="caution">
    <text evidence="4">The sequence shown here is derived from an EMBL/GenBank/DDBJ whole genome shotgun (WGS) entry which is preliminary data.</text>
</comment>
<dbReference type="InterPro" id="IPR001633">
    <property type="entry name" value="EAL_dom"/>
</dbReference>
<name>A0A2T4YYH8_9HYPH</name>
<dbReference type="InterPro" id="IPR043128">
    <property type="entry name" value="Rev_trsase/Diguanyl_cyclase"/>
</dbReference>
<dbReference type="GO" id="GO:0071111">
    <property type="term" value="F:cyclic-guanylate-specific phosphodiesterase activity"/>
    <property type="evidence" value="ECO:0007669"/>
    <property type="project" value="InterPro"/>
</dbReference>
<feature type="domain" description="GGDEF" evidence="3">
    <location>
        <begin position="190"/>
        <end position="323"/>
    </location>
</feature>
<dbReference type="Proteomes" id="UP000241808">
    <property type="component" value="Unassembled WGS sequence"/>
</dbReference>
<dbReference type="AlphaFoldDB" id="A0A2T4YYH8"/>
<dbReference type="InterPro" id="IPR035919">
    <property type="entry name" value="EAL_sf"/>
</dbReference>
<dbReference type="InterPro" id="IPR000160">
    <property type="entry name" value="GGDEF_dom"/>
</dbReference>
<dbReference type="InterPro" id="IPR029787">
    <property type="entry name" value="Nucleotide_cyclase"/>
</dbReference>
<dbReference type="SUPFAM" id="SSF141868">
    <property type="entry name" value="EAL domain-like"/>
    <property type="match status" value="1"/>
</dbReference>
<dbReference type="Gene3D" id="3.30.450.20">
    <property type="entry name" value="PAS domain"/>
    <property type="match status" value="1"/>
</dbReference>
<dbReference type="PANTHER" id="PTHR33121">
    <property type="entry name" value="CYCLIC DI-GMP PHOSPHODIESTERASE PDEF"/>
    <property type="match status" value="1"/>
</dbReference>
<dbReference type="SMART" id="SM00052">
    <property type="entry name" value="EAL"/>
    <property type="match status" value="1"/>
</dbReference>
<dbReference type="SUPFAM" id="SSF55785">
    <property type="entry name" value="PYP-like sensor domain (PAS domain)"/>
    <property type="match status" value="1"/>
</dbReference>
<dbReference type="CDD" id="cd01949">
    <property type="entry name" value="GGDEF"/>
    <property type="match status" value="1"/>
</dbReference>
<evidence type="ECO:0000259" key="3">
    <source>
        <dbReference type="PROSITE" id="PS50887"/>
    </source>
</evidence>
<dbReference type="EMBL" id="PZZL01000009">
    <property type="protein sequence ID" value="PTM51771.1"/>
    <property type="molecule type" value="Genomic_DNA"/>
</dbReference>
<gene>
    <name evidence="4" type="ORF">C8P69_10958</name>
</gene>
<dbReference type="Gene3D" id="3.20.20.450">
    <property type="entry name" value="EAL domain"/>
    <property type="match status" value="1"/>
</dbReference>
<dbReference type="PANTHER" id="PTHR33121:SF79">
    <property type="entry name" value="CYCLIC DI-GMP PHOSPHODIESTERASE PDED-RELATED"/>
    <property type="match status" value="1"/>
</dbReference>
<dbReference type="NCBIfam" id="TIGR00254">
    <property type="entry name" value="GGDEF"/>
    <property type="match status" value="1"/>
</dbReference>
<sequence length="587" mass="63832">MSANGSQKAKPVPAQDMTPSDSVAPDASSTPAQDILSSVGTATYEWAIPADRLAWSDNAANVLGVEARQLGSGRAYAQLMTPDSPAGRYEAVVNSPHVDRGEGVAYAIEYAIRTASGDVHWVEDSGRWFASSDGRPLHAHGAVRIITESYETRRRLIEASEFDPLTGQLSRHRFCEVLEDALQDAVKVRGSMGLIIAAIDSLAHINEAYGFDVADEIIAAVGKRIRSRLRGGDLLGRLSGNKFGILMRSCQPEEMETAAERILNAVRDDVFLTRAGPVAITVTLGGIVAPRHAETLAAMMGRAQEALDGIKARRCGAFQIYAPSLERERARRENLRITDEIVSALNDRRISLAFQPIVTAGSERRTAYYECLLRIRRADGSLLPASAVVPLAEKLGLVRLVDARVLELTMAELIAAPDLRLSVNVSPATTMDLTWLRALEAYQRTHPGAIERLMVEITETSAIADVEDTRRFVARVQSLGCRVAIDDFGAGHTSFRNLRKLGIDCVKIDGAFVASFQSSADDRHFVQTLLDLARHMQLTTIAEWVPNEQVAQVLADLGCHYLQGDHTGPASEDRPWVPVAPALAKSA</sequence>
<protein>
    <submittedName>
        <fullName evidence="4">Diguanylate cyclase/phosphodiesterase</fullName>
    </submittedName>
</protein>
<dbReference type="InterPro" id="IPR035965">
    <property type="entry name" value="PAS-like_dom_sf"/>
</dbReference>
<dbReference type="Gene3D" id="3.30.70.270">
    <property type="match status" value="1"/>
</dbReference>
<feature type="domain" description="EAL" evidence="2">
    <location>
        <begin position="334"/>
        <end position="584"/>
    </location>
</feature>
<organism evidence="4 5">
    <name type="scientific">Phreatobacter oligotrophus</name>
    <dbReference type="NCBI Taxonomy" id="1122261"/>
    <lineage>
        <taxon>Bacteria</taxon>
        <taxon>Pseudomonadati</taxon>
        <taxon>Pseudomonadota</taxon>
        <taxon>Alphaproteobacteria</taxon>
        <taxon>Hyphomicrobiales</taxon>
        <taxon>Phreatobacteraceae</taxon>
        <taxon>Phreatobacter</taxon>
    </lineage>
</organism>
<feature type="region of interest" description="Disordered" evidence="1">
    <location>
        <begin position="1"/>
        <end position="32"/>
    </location>
</feature>
<feature type="compositionally biased region" description="Polar residues" evidence="1">
    <location>
        <begin position="17"/>
        <end position="32"/>
    </location>
</feature>
<evidence type="ECO:0000313" key="4">
    <source>
        <dbReference type="EMBL" id="PTM51771.1"/>
    </source>
</evidence>
<reference evidence="4 5" key="1">
    <citation type="submission" date="2018-04" db="EMBL/GenBank/DDBJ databases">
        <title>Genomic Encyclopedia of Archaeal and Bacterial Type Strains, Phase II (KMG-II): from individual species to whole genera.</title>
        <authorList>
            <person name="Goeker M."/>
        </authorList>
    </citation>
    <scope>NUCLEOTIDE SEQUENCE [LARGE SCALE GENOMIC DNA]</scope>
    <source>
        <strain evidence="4 5">DSM 25521</strain>
    </source>
</reference>
<dbReference type="SUPFAM" id="SSF55073">
    <property type="entry name" value="Nucleotide cyclase"/>
    <property type="match status" value="1"/>
</dbReference>
<dbReference type="PROSITE" id="PS50887">
    <property type="entry name" value="GGDEF"/>
    <property type="match status" value="1"/>
</dbReference>
<dbReference type="SMART" id="SM00267">
    <property type="entry name" value="GGDEF"/>
    <property type="match status" value="1"/>
</dbReference>